<evidence type="ECO:0000256" key="6">
    <source>
        <dbReference type="SAM" id="SignalP"/>
    </source>
</evidence>
<gene>
    <name evidence="8" type="ordered locus">A2cp1_3782</name>
</gene>
<evidence type="ECO:0000256" key="1">
    <source>
        <dbReference type="ARBA" id="ARBA00005791"/>
    </source>
</evidence>
<dbReference type="PROSITE" id="PS51318">
    <property type="entry name" value="TAT"/>
    <property type="match status" value="1"/>
</dbReference>
<feature type="domain" description="Thioredoxin" evidence="7">
    <location>
        <begin position="100"/>
        <end position="259"/>
    </location>
</feature>
<keyword evidence="9" id="KW-1185">Reference proteome</keyword>
<reference evidence="8" key="1">
    <citation type="submission" date="2009-01" db="EMBL/GenBank/DDBJ databases">
        <title>Complete sequence of Anaeromyxobacter dehalogenans 2CP-1.</title>
        <authorList>
            <consortium name="US DOE Joint Genome Institute"/>
            <person name="Lucas S."/>
            <person name="Copeland A."/>
            <person name="Lapidus A."/>
            <person name="Glavina del Rio T."/>
            <person name="Dalin E."/>
            <person name="Tice H."/>
            <person name="Bruce D."/>
            <person name="Goodwin L."/>
            <person name="Pitluck S."/>
            <person name="Saunders E."/>
            <person name="Brettin T."/>
            <person name="Detter J.C."/>
            <person name="Han C."/>
            <person name="Larimer F."/>
            <person name="Land M."/>
            <person name="Hauser L."/>
            <person name="Kyrpides N."/>
            <person name="Ovchinnikova G."/>
            <person name="Beliaev A.S."/>
            <person name="Richardson P."/>
        </authorList>
    </citation>
    <scope>NUCLEOTIDE SEQUENCE</scope>
    <source>
        <strain evidence="8">2CP-1</strain>
    </source>
</reference>
<keyword evidence="3" id="KW-0560">Oxidoreductase</keyword>
<evidence type="ECO:0000313" key="9">
    <source>
        <dbReference type="Proteomes" id="UP000007089"/>
    </source>
</evidence>
<evidence type="ECO:0000256" key="5">
    <source>
        <dbReference type="ARBA" id="ARBA00023284"/>
    </source>
</evidence>
<dbReference type="Gene3D" id="3.40.30.10">
    <property type="entry name" value="Glutaredoxin"/>
    <property type="match status" value="1"/>
</dbReference>
<feature type="signal peptide" evidence="6">
    <location>
        <begin position="1"/>
        <end position="26"/>
    </location>
</feature>
<evidence type="ECO:0000313" key="8">
    <source>
        <dbReference type="EMBL" id="ACL67106.1"/>
    </source>
</evidence>
<dbReference type="InterPro" id="IPR012336">
    <property type="entry name" value="Thioredoxin-like_fold"/>
</dbReference>
<keyword evidence="4" id="KW-1015">Disulfide bond</keyword>
<dbReference type="AlphaFoldDB" id="B8J7C6"/>
<dbReference type="InterPro" id="IPR006311">
    <property type="entry name" value="TAT_signal"/>
</dbReference>
<dbReference type="PANTHER" id="PTHR13887:SF14">
    <property type="entry name" value="DISULFIDE BOND FORMATION PROTEIN D"/>
    <property type="match status" value="1"/>
</dbReference>
<evidence type="ECO:0000256" key="2">
    <source>
        <dbReference type="ARBA" id="ARBA00022729"/>
    </source>
</evidence>
<organism evidence="8 9">
    <name type="scientific">Anaeromyxobacter dehalogenans (strain ATCC BAA-258 / DSM 21875 / 2CP-1)</name>
    <dbReference type="NCBI Taxonomy" id="455488"/>
    <lineage>
        <taxon>Bacteria</taxon>
        <taxon>Pseudomonadati</taxon>
        <taxon>Myxococcota</taxon>
        <taxon>Myxococcia</taxon>
        <taxon>Myxococcales</taxon>
        <taxon>Cystobacterineae</taxon>
        <taxon>Anaeromyxobacteraceae</taxon>
        <taxon>Anaeromyxobacter</taxon>
    </lineage>
</organism>
<name>B8J7C6_ANAD2</name>
<proteinExistence type="inferred from homology"/>
<comment type="similarity">
    <text evidence="1">Belongs to the thioredoxin family. DsbA subfamily.</text>
</comment>
<dbReference type="HOGENOM" id="CLU_064945_0_0_7"/>
<evidence type="ECO:0000256" key="4">
    <source>
        <dbReference type="ARBA" id="ARBA00023157"/>
    </source>
</evidence>
<dbReference type="KEGG" id="acp:A2cp1_3782"/>
<dbReference type="PANTHER" id="PTHR13887">
    <property type="entry name" value="GLUTATHIONE S-TRANSFERASE KAPPA"/>
    <property type="match status" value="1"/>
</dbReference>
<dbReference type="InterPro" id="IPR036249">
    <property type="entry name" value="Thioredoxin-like_sf"/>
</dbReference>
<keyword evidence="2 6" id="KW-0732">Signal</keyword>
<feature type="chain" id="PRO_5002872364" evidence="6">
    <location>
        <begin position="27"/>
        <end position="311"/>
    </location>
</feature>
<protein>
    <submittedName>
        <fullName evidence="8">DSBA oxidoreductase</fullName>
    </submittedName>
</protein>
<accession>B8J7C6</accession>
<dbReference type="SUPFAM" id="SSF52833">
    <property type="entry name" value="Thioredoxin-like"/>
    <property type="match status" value="1"/>
</dbReference>
<dbReference type="GO" id="GO:0016491">
    <property type="term" value="F:oxidoreductase activity"/>
    <property type="evidence" value="ECO:0007669"/>
    <property type="project" value="UniProtKB-KW"/>
</dbReference>
<dbReference type="InterPro" id="IPR013766">
    <property type="entry name" value="Thioredoxin_domain"/>
</dbReference>
<keyword evidence="5" id="KW-0676">Redox-active center</keyword>
<dbReference type="RefSeq" id="WP_015934861.1">
    <property type="nucleotide sequence ID" value="NC_011891.1"/>
</dbReference>
<dbReference type="Pfam" id="PF13462">
    <property type="entry name" value="Thioredoxin_4"/>
    <property type="match status" value="1"/>
</dbReference>
<dbReference type="PROSITE" id="PS51352">
    <property type="entry name" value="THIOREDOXIN_2"/>
    <property type="match status" value="1"/>
</dbReference>
<evidence type="ECO:0000259" key="7">
    <source>
        <dbReference type="PROSITE" id="PS51352"/>
    </source>
</evidence>
<dbReference type="Proteomes" id="UP000007089">
    <property type="component" value="Chromosome"/>
</dbReference>
<evidence type="ECO:0000256" key="3">
    <source>
        <dbReference type="ARBA" id="ARBA00023002"/>
    </source>
</evidence>
<dbReference type="EMBL" id="CP001359">
    <property type="protein sequence ID" value="ACL67106.1"/>
    <property type="molecule type" value="Genomic_DNA"/>
</dbReference>
<sequence length="311" mass="32805">MTVSRSILLAALAALGLAGLPACKTAAPAPGAPAAAAPAGAAPAATADPLAGVDLDDLTPEQRAIVRDWASRAFCYCGCPHTVTSCLRTHQPCKHAARMARLAARLVAAGAGPSALPGLVDDYYASFDRRMALATDGFGPPLGDPAAPVTLLEFSDFTCPFCRGLRPALERFVEEHPGRVKLVFKPFPIEAHPGALEAAQAGEWARDQGIFWPLHDALFEAAAPLDVDAIAAAAREAGGDAGDLRDALASRKYLDKIRASQAEARAAGLRGTPTLFLNGRYLALPDFSPAMLLHALEDEEEWQQHQGWEKD</sequence>